<evidence type="ECO:0000256" key="7">
    <source>
        <dbReference type="ARBA" id="ARBA00048539"/>
    </source>
</evidence>
<dbReference type="CDD" id="cd01992">
    <property type="entry name" value="TilS_N"/>
    <property type="match status" value="1"/>
</dbReference>
<dbReference type="InterPro" id="IPR012795">
    <property type="entry name" value="tRNA_Ile_lys_synt_N"/>
</dbReference>
<keyword evidence="2 8" id="KW-0963">Cytoplasm</keyword>
<dbReference type="SUPFAM" id="SSF56037">
    <property type="entry name" value="PheT/TilS domain"/>
    <property type="match status" value="1"/>
</dbReference>
<evidence type="ECO:0000259" key="9">
    <source>
        <dbReference type="SMART" id="SM00977"/>
    </source>
</evidence>
<dbReference type="SUPFAM" id="SSF52402">
    <property type="entry name" value="Adenine nucleotide alpha hydrolases-like"/>
    <property type="match status" value="1"/>
</dbReference>
<feature type="domain" description="Lysidine-tRNA(Ile) synthetase C-terminal" evidence="9">
    <location>
        <begin position="363"/>
        <end position="424"/>
    </location>
</feature>
<dbReference type="NCBIfam" id="TIGR02432">
    <property type="entry name" value="lysidine_TilS_N"/>
    <property type="match status" value="1"/>
</dbReference>
<dbReference type="InterPro" id="IPR011063">
    <property type="entry name" value="TilS/TtcA_N"/>
</dbReference>
<dbReference type="InterPro" id="IPR014729">
    <property type="entry name" value="Rossmann-like_a/b/a_fold"/>
</dbReference>
<name>A0ABQ6A0Q7_9GAMM</name>
<dbReference type="PANTHER" id="PTHR43033:SF1">
    <property type="entry name" value="TRNA(ILE)-LYSIDINE SYNTHASE-RELATED"/>
    <property type="match status" value="1"/>
</dbReference>
<dbReference type="EMBL" id="BSOR01000016">
    <property type="protein sequence ID" value="GLR63719.1"/>
    <property type="molecule type" value="Genomic_DNA"/>
</dbReference>
<comment type="domain">
    <text evidence="8">The N-terminal region contains the highly conserved SGGXDS motif, predicted to be a P-loop motif involved in ATP binding.</text>
</comment>
<keyword evidence="4 8" id="KW-0819">tRNA processing</keyword>
<evidence type="ECO:0000256" key="1">
    <source>
        <dbReference type="ARBA" id="ARBA00004496"/>
    </source>
</evidence>
<comment type="subcellular location">
    <subcellularLocation>
        <location evidence="1 8">Cytoplasm</location>
    </subcellularLocation>
</comment>
<evidence type="ECO:0000256" key="3">
    <source>
        <dbReference type="ARBA" id="ARBA00022598"/>
    </source>
</evidence>
<keyword evidence="5 8" id="KW-0547">Nucleotide-binding</keyword>
<evidence type="ECO:0000256" key="5">
    <source>
        <dbReference type="ARBA" id="ARBA00022741"/>
    </source>
</evidence>
<comment type="similarity">
    <text evidence="8">Belongs to the tRNA(Ile)-lysidine synthase family.</text>
</comment>
<dbReference type="EC" id="6.3.4.19" evidence="8"/>
<comment type="function">
    <text evidence="8">Ligates lysine onto the cytidine present at position 34 of the AUA codon-specific tRNA(Ile) that contains the anticodon CAU, in an ATP-dependent manner. Cytidine is converted to lysidine, thus changing the amino acid specificity of the tRNA from methionine to isoleucine.</text>
</comment>
<keyword evidence="11" id="KW-1185">Reference proteome</keyword>
<sequence>MHPLVKQLELTLPSDTTKICVALSGGLDSRVLFELARQLAEVQPTIQLRALHIHHQLSKFADDWAAFSQQICDLAQIPISIHQVDPQSLASASLEDRARRARYQVFEQELEEGEVLLQGHHQDDQVETLLLRLLRGAGTLGLASIPLQRPLGKGLILRPLLTTPRAELLKFAQASQLKWVEDDSNFEVDFDRNYLRLEILPLLQKRFPNTNQNLARVTQLAAESQQLNQDLAKLDLANCQLTEQSLNLEELLKLANYRQVNLLRYWLLSRNLTLPGHQIWQELTQLYSAQKDAQPKISWDKGDKQVEARRFQNQLFIAASRYFQPLAKDWQASWDGKTPVNTPAGSINFQLTHQEHQEIQNHFTLQARQGGEVLRQAKRGQRDAKRLLQELKLPPWQRQQLVFIWHKQTLVAIDKYLIAEGWQIIN</sequence>
<dbReference type="Proteomes" id="UP001156682">
    <property type="component" value="Unassembled WGS sequence"/>
</dbReference>
<evidence type="ECO:0000256" key="8">
    <source>
        <dbReference type="HAMAP-Rule" id="MF_01161"/>
    </source>
</evidence>
<dbReference type="Pfam" id="PF09179">
    <property type="entry name" value="TilS"/>
    <property type="match status" value="1"/>
</dbReference>
<dbReference type="Gene3D" id="1.20.59.20">
    <property type="match status" value="1"/>
</dbReference>
<reference evidence="11" key="1">
    <citation type="journal article" date="2019" name="Int. J. Syst. Evol. Microbiol.">
        <title>The Global Catalogue of Microorganisms (GCM) 10K type strain sequencing project: providing services to taxonomists for standard genome sequencing and annotation.</title>
        <authorList>
            <consortium name="The Broad Institute Genomics Platform"/>
            <consortium name="The Broad Institute Genome Sequencing Center for Infectious Disease"/>
            <person name="Wu L."/>
            <person name="Ma J."/>
        </authorList>
    </citation>
    <scope>NUCLEOTIDE SEQUENCE [LARGE SCALE GENOMIC DNA]</scope>
    <source>
        <strain evidence="11">NBRC 100033</strain>
    </source>
</reference>
<keyword evidence="3 8" id="KW-0436">Ligase</keyword>
<feature type="binding site" evidence="8">
    <location>
        <begin position="24"/>
        <end position="29"/>
    </location>
    <ligand>
        <name>ATP</name>
        <dbReference type="ChEBI" id="CHEBI:30616"/>
    </ligand>
</feature>
<dbReference type="RefSeq" id="WP_150112003.1">
    <property type="nucleotide sequence ID" value="NZ_BSOR01000016.1"/>
</dbReference>
<keyword evidence="6 8" id="KW-0067">ATP-binding</keyword>
<gene>
    <name evidence="8 10" type="primary">tilS</name>
    <name evidence="10" type="ORF">GCM10007878_11540</name>
</gene>
<dbReference type="Gene3D" id="3.40.50.620">
    <property type="entry name" value="HUPs"/>
    <property type="match status" value="1"/>
</dbReference>
<evidence type="ECO:0000313" key="10">
    <source>
        <dbReference type="EMBL" id="GLR63719.1"/>
    </source>
</evidence>
<organism evidence="10 11">
    <name type="scientific">Marinospirillum insulare</name>
    <dbReference type="NCBI Taxonomy" id="217169"/>
    <lineage>
        <taxon>Bacteria</taxon>
        <taxon>Pseudomonadati</taxon>
        <taxon>Pseudomonadota</taxon>
        <taxon>Gammaproteobacteria</taxon>
        <taxon>Oceanospirillales</taxon>
        <taxon>Oceanospirillaceae</taxon>
        <taxon>Marinospirillum</taxon>
    </lineage>
</organism>
<dbReference type="Pfam" id="PF01171">
    <property type="entry name" value="ATP_bind_3"/>
    <property type="match status" value="1"/>
</dbReference>
<dbReference type="NCBIfam" id="TIGR02433">
    <property type="entry name" value="lysidine_TilS_C"/>
    <property type="match status" value="1"/>
</dbReference>
<proteinExistence type="inferred from homology"/>
<dbReference type="InterPro" id="IPR012094">
    <property type="entry name" value="tRNA_Ile_lys_synt"/>
</dbReference>
<dbReference type="InterPro" id="IPR015262">
    <property type="entry name" value="tRNA_Ile_lys_synt_subst-bd"/>
</dbReference>
<comment type="caution">
    <text evidence="10">The sequence shown here is derived from an EMBL/GenBank/DDBJ whole genome shotgun (WGS) entry which is preliminary data.</text>
</comment>
<evidence type="ECO:0000256" key="6">
    <source>
        <dbReference type="ARBA" id="ARBA00022840"/>
    </source>
</evidence>
<dbReference type="InterPro" id="IPR012796">
    <property type="entry name" value="Lysidine-tRNA-synth_C"/>
</dbReference>
<dbReference type="HAMAP" id="MF_01161">
    <property type="entry name" value="tRNA_Ile_lys_synt"/>
    <property type="match status" value="1"/>
</dbReference>
<dbReference type="Pfam" id="PF11734">
    <property type="entry name" value="TilS_C"/>
    <property type="match status" value="1"/>
</dbReference>
<protein>
    <recommendedName>
        <fullName evidence="8">tRNA(Ile)-lysidine synthase</fullName>
        <ecNumber evidence="8">6.3.4.19</ecNumber>
    </recommendedName>
    <alternativeName>
        <fullName evidence="8">tRNA(Ile)-2-lysyl-cytidine synthase</fullName>
    </alternativeName>
    <alternativeName>
        <fullName evidence="8">tRNA(Ile)-lysidine synthetase</fullName>
    </alternativeName>
</protein>
<dbReference type="SUPFAM" id="SSF82829">
    <property type="entry name" value="MesJ substrate recognition domain-like"/>
    <property type="match status" value="1"/>
</dbReference>
<comment type="catalytic activity">
    <reaction evidence="7 8">
        <text>cytidine(34) in tRNA(Ile2) + L-lysine + ATP = lysidine(34) in tRNA(Ile2) + AMP + diphosphate + H(+)</text>
        <dbReference type="Rhea" id="RHEA:43744"/>
        <dbReference type="Rhea" id="RHEA-COMP:10625"/>
        <dbReference type="Rhea" id="RHEA-COMP:10670"/>
        <dbReference type="ChEBI" id="CHEBI:15378"/>
        <dbReference type="ChEBI" id="CHEBI:30616"/>
        <dbReference type="ChEBI" id="CHEBI:32551"/>
        <dbReference type="ChEBI" id="CHEBI:33019"/>
        <dbReference type="ChEBI" id="CHEBI:82748"/>
        <dbReference type="ChEBI" id="CHEBI:83665"/>
        <dbReference type="ChEBI" id="CHEBI:456215"/>
        <dbReference type="EC" id="6.3.4.19"/>
    </reaction>
</comment>
<evidence type="ECO:0000256" key="2">
    <source>
        <dbReference type="ARBA" id="ARBA00022490"/>
    </source>
</evidence>
<accession>A0ABQ6A0Q7</accession>
<dbReference type="SMART" id="SM00977">
    <property type="entry name" value="TilS_C"/>
    <property type="match status" value="1"/>
</dbReference>
<dbReference type="PANTHER" id="PTHR43033">
    <property type="entry name" value="TRNA(ILE)-LYSIDINE SYNTHASE-RELATED"/>
    <property type="match status" value="1"/>
</dbReference>
<evidence type="ECO:0000313" key="11">
    <source>
        <dbReference type="Proteomes" id="UP001156682"/>
    </source>
</evidence>
<evidence type="ECO:0000256" key="4">
    <source>
        <dbReference type="ARBA" id="ARBA00022694"/>
    </source>
</evidence>